<keyword evidence="3" id="KW-1185">Reference proteome</keyword>
<name>A0A9Q1ICU1_SYNKA</name>
<gene>
    <name evidence="2" type="ORF">SKAU_G00391470</name>
</gene>
<evidence type="ECO:0000313" key="3">
    <source>
        <dbReference type="Proteomes" id="UP001152622"/>
    </source>
</evidence>
<dbReference type="EMBL" id="JAINUF010000020">
    <property type="protein sequence ID" value="KAJ8335805.1"/>
    <property type="molecule type" value="Genomic_DNA"/>
</dbReference>
<proteinExistence type="predicted"/>
<reference evidence="2" key="1">
    <citation type="journal article" date="2023" name="Science">
        <title>Genome structures resolve the early diversification of teleost fishes.</title>
        <authorList>
            <person name="Parey E."/>
            <person name="Louis A."/>
            <person name="Montfort J."/>
            <person name="Bouchez O."/>
            <person name="Roques C."/>
            <person name="Iampietro C."/>
            <person name="Lluch J."/>
            <person name="Castinel A."/>
            <person name="Donnadieu C."/>
            <person name="Desvignes T."/>
            <person name="Floi Bucao C."/>
            <person name="Jouanno E."/>
            <person name="Wen M."/>
            <person name="Mejri S."/>
            <person name="Dirks R."/>
            <person name="Jansen H."/>
            <person name="Henkel C."/>
            <person name="Chen W.J."/>
            <person name="Zahm M."/>
            <person name="Cabau C."/>
            <person name="Klopp C."/>
            <person name="Thompson A.W."/>
            <person name="Robinson-Rechavi M."/>
            <person name="Braasch I."/>
            <person name="Lecointre G."/>
            <person name="Bobe J."/>
            <person name="Postlethwait J.H."/>
            <person name="Berthelot C."/>
            <person name="Roest Crollius H."/>
            <person name="Guiguen Y."/>
        </authorList>
    </citation>
    <scope>NUCLEOTIDE SEQUENCE</scope>
    <source>
        <strain evidence="2">WJC10195</strain>
    </source>
</reference>
<feature type="compositionally biased region" description="Polar residues" evidence="1">
    <location>
        <begin position="1"/>
        <end position="15"/>
    </location>
</feature>
<evidence type="ECO:0000313" key="2">
    <source>
        <dbReference type="EMBL" id="KAJ8335805.1"/>
    </source>
</evidence>
<evidence type="ECO:0000256" key="1">
    <source>
        <dbReference type="SAM" id="MobiDB-lite"/>
    </source>
</evidence>
<protein>
    <submittedName>
        <fullName evidence="2">Uncharacterized protein</fullName>
    </submittedName>
</protein>
<feature type="region of interest" description="Disordered" evidence="1">
    <location>
        <begin position="1"/>
        <end position="20"/>
    </location>
</feature>
<accession>A0A9Q1ICU1</accession>
<sequence>MKTQSRTTSNRSAENACSHRRHCPNGCHRILCQTTAEDVTFPRALASAFEPKRTAAEFRARKGAREVNASSRSDTEPETTEGIEVLLSSTSGAGVIQTRRSDAVPSRFTCLTHECPPSVPVPPVPLPVLFGESHKGRCPVTSSDGLVARFTWARSLLSEPLLLSKRWPMIAVKNHCDRTVHCAQLLFFEHGLK</sequence>
<dbReference type="AlphaFoldDB" id="A0A9Q1ICU1"/>
<comment type="caution">
    <text evidence="2">The sequence shown here is derived from an EMBL/GenBank/DDBJ whole genome shotgun (WGS) entry which is preliminary data.</text>
</comment>
<feature type="region of interest" description="Disordered" evidence="1">
    <location>
        <begin position="60"/>
        <end position="81"/>
    </location>
</feature>
<organism evidence="2 3">
    <name type="scientific">Synaphobranchus kaupii</name>
    <name type="common">Kaup's arrowtooth eel</name>
    <dbReference type="NCBI Taxonomy" id="118154"/>
    <lineage>
        <taxon>Eukaryota</taxon>
        <taxon>Metazoa</taxon>
        <taxon>Chordata</taxon>
        <taxon>Craniata</taxon>
        <taxon>Vertebrata</taxon>
        <taxon>Euteleostomi</taxon>
        <taxon>Actinopterygii</taxon>
        <taxon>Neopterygii</taxon>
        <taxon>Teleostei</taxon>
        <taxon>Anguilliformes</taxon>
        <taxon>Synaphobranchidae</taxon>
        <taxon>Synaphobranchus</taxon>
    </lineage>
</organism>
<dbReference type="Proteomes" id="UP001152622">
    <property type="component" value="Chromosome 20"/>
</dbReference>